<dbReference type="GeneID" id="9474289"/>
<keyword evidence="2" id="KW-1185">Reference proteome</keyword>
<dbReference type="Proteomes" id="UP000006643">
    <property type="component" value="Unassembled WGS sequence"/>
</dbReference>
<dbReference type="VEuPathDB" id="FungiDB:PITG_14256"/>
<dbReference type="KEGG" id="pif:PITG_14256"/>
<dbReference type="EMBL" id="DS028149">
    <property type="protein sequence ID" value="EEY62313.1"/>
    <property type="molecule type" value="Genomic_DNA"/>
</dbReference>
<dbReference type="AlphaFoldDB" id="D0NNZ2"/>
<dbReference type="HOGENOM" id="CLU_2676423_0_0_1"/>
<dbReference type="InParanoid" id="D0NNZ2"/>
<organism evidence="1 2">
    <name type="scientific">Phytophthora infestans (strain T30-4)</name>
    <name type="common">Potato late blight agent</name>
    <dbReference type="NCBI Taxonomy" id="403677"/>
    <lineage>
        <taxon>Eukaryota</taxon>
        <taxon>Sar</taxon>
        <taxon>Stramenopiles</taxon>
        <taxon>Oomycota</taxon>
        <taxon>Peronosporomycetes</taxon>
        <taxon>Peronosporales</taxon>
        <taxon>Peronosporaceae</taxon>
        <taxon>Phytophthora</taxon>
    </lineage>
</organism>
<sequence length="75" mass="8210">MLLPRGQLRNSLMILCVVEVGRTPNSSELDESLYQQSNCIGSPGSRCQLLDFRLNYSAQSGQSLGVHAQQQTPST</sequence>
<gene>
    <name evidence="1" type="ORF">PITG_14256</name>
</gene>
<protein>
    <submittedName>
        <fullName evidence="1">Uncharacterized protein</fullName>
    </submittedName>
</protein>
<reference evidence="2" key="1">
    <citation type="journal article" date="2009" name="Nature">
        <title>Genome sequence and analysis of the Irish potato famine pathogen Phytophthora infestans.</title>
        <authorList>
            <consortium name="The Broad Institute Genome Sequencing Platform"/>
            <person name="Haas B.J."/>
            <person name="Kamoun S."/>
            <person name="Zody M.C."/>
            <person name="Jiang R.H."/>
            <person name="Handsaker R.E."/>
            <person name="Cano L.M."/>
            <person name="Grabherr M."/>
            <person name="Kodira C.D."/>
            <person name="Raffaele S."/>
            <person name="Torto-Alalibo T."/>
            <person name="Bozkurt T.O."/>
            <person name="Ah-Fong A.M."/>
            <person name="Alvarado L."/>
            <person name="Anderson V.L."/>
            <person name="Armstrong M.R."/>
            <person name="Avrova A."/>
            <person name="Baxter L."/>
            <person name="Beynon J."/>
            <person name="Boevink P.C."/>
            <person name="Bollmann S.R."/>
            <person name="Bos J.I."/>
            <person name="Bulone V."/>
            <person name="Cai G."/>
            <person name="Cakir C."/>
            <person name="Carrington J.C."/>
            <person name="Chawner M."/>
            <person name="Conti L."/>
            <person name="Costanzo S."/>
            <person name="Ewan R."/>
            <person name="Fahlgren N."/>
            <person name="Fischbach M.A."/>
            <person name="Fugelstad J."/>
            <person name="Gilroy E.M."/>
            <person name="Gnerre S."/>
            <person name="Green P.J."/>
            <person name="Grenville-Briggs L.J."/>
            <person name="Griffith J."/>
            <person name="Grunwald N.J."/>
            <person name="Horn K."/>
            <person name="Horner N.R."/>
            <person name="Hu C.H."/>
            <person name="Huitema E."/>
            <person name="Jeong D.H."/>
            <person name="Jones A.M."/>
            <person name="Jones J.D."/>
            <person name="Jones R.W."/>
            <person name="Karlsson E.K."/>
            <person name="Kunjeti S.G."/>
            <person name="Lamour K."/>
            <person name="Liu Z."/>
            <person name="Ma L."/>
            <person name="Maclean D."/>
            <person name="Chibucos M.C."/>
            <person name="McDonald H."/>
            <person name="McWalters J."/>
            <person name="Meijer H.J."/>
            <person name="Morgan W."/>
            <person name="Morris P.F."/>
            <person name="Munro C.A."/>
            <person name="O'Neill K."/>
            <person name="Ospina-Giraldo M."/>
            <person name="Pinzon A."/>
            <person name="Pritchard L."/>
            <person name="Ramsahoye B."/>
            <person name="Ren Q."/>
            <person name="Restrepo S."/>
            <person name="Roy S."/>
            <person name="Sadanandom A."/>
            <person name="Savidor A."/>
            <person name="Schornack S."/>
            <person name="Schwartz D.C."/>
            <person name="Schumann U.D."/>
            <person name="Schwessinger B."/>
            <person name="Seyer L."/>
            <person name="Sharpe T."/>
            <person name="Silvar C."/>
            <person name="Song J."/>
            <person name="Studholme D.J."/>
            <person name="Sykes S."/>
            <person name="Thines M."/>
            <person name="van de Vondervoort P.J."/>
            <person name="Phuntumart V."/>
            <person name="Wawra S."/>
            <person name="Weide R."/>
            <person name="Win J."/>
            <person name="Young C."/>
            <person name="Zhou S."/>
            <person name="Fry W."/>
            <person name="Meyers B.C."/>
            <person name="van West P."/>
            <person name="Ristaino J."/>
            <person name="Govers F."/>
            <person name="Birch P.R."/>
            <person name="Whisson S.C."/>
            <person name="Judelson H.S."/>
            <person name="Nusbaum C."/>
        </authorList>
    </citation>
    <scope>NUCLEOTIDE SEQUENCE [LARGE SCALE GENOMIC DNA]</scope>
    <source>
        <strain evidence="2">T30-4</strain>
    </source>
</reference>
<name>D0NNZ2_PHYIT</name>
<evidence type="ECO:0000313" key="2">
    <source>
        <dbReference type="Proteomes" id="UP000006643"/>
    </source>
</evidence>
<dbReference type="RefSeq" id="XP_002899344.1">
    <property type="nucleotide sequence ID" value="XM_002899298.1"/>
</dbReference>
<proteinExistence type="predicted"/>
<accession>D0NNZ2</accession>
<evidence type="ECO:0000313" key="1">
    <source>
        <dbReference type="EMBL" id="EEY62313.1"/>
    </source>
</evidence>